<reference evidence="1" key="1">
    <citation type="submission" date="2012-09" db="EMBL/GenBank/DDBJ databases">
        <authorList>
            <person name="Martin A.A."/>
        </authorList>
    </citation>
    <scope>NUCLEOTIDE SEQUENCE</scope>
</reference>
<dbReference type="WBParaSite" id="ACAC_0000237301-mRNA-1">
    <property type="protein sequence ID" value="ACAC_0000237301-mRNA-1"/>
    <property type="gene ID" value="ACAC_0000237301"/>
</dbReference>
<evidence type="ECO:0000313" key="2">
    <source>
        <dbReference type="WBParaSite" id="ACAC_0000237301-mRNA-1"/>
    </source>
</evidence>
<dbReference type="Proteomes" id="UP000035642">
    <property type="component" value="Unassembled WGS sequence"/>
</dbReference>
<dbReference type="AlphaFoldDB" id="A0A0K0CXQ1"/>
<keyword evidence="1" id="KW-1185">Reference proteome</keyword>
<evidence type="ECO:0000313" key="1">
    <source>
        <dbReference type="Proteomes" id="UP000035642"/>
    </source>
</evidence>
<reference evidence="2" key="2">
    <citation type="submission" date="2017-02" db="UniProtKB">
        <authorList>
            <consortium name="WormBaseParasite"/>
        </authorList>
    </citation>
    <scope>IDENTIFICATION</scope>
</reference>
<proteinExistence type="predicted"/>
<sequence>MVFAPVRDCVDTVEVFLIDVGATVAVEKENLVPLCDFYHHTPCVAPPSHFVFPVESVSLLPRCANE</sequence>
<name>A0A0K0CXQ1_ANGCA</name>
<organism evidence="1 2">
    <name type="scientific">Angiostrongylus cantonensis</name>
    <name type="common">Rat lungworm</name>
    <dbReference type="NCBI Taxonomy" id="6313"/>
    <lineage>
        <taxon>Eukaryota</taxon>
        <taxon>Metazoa</taxon>
        <taxon>Ecdysozoa</taxon>
        <taxon>Nematoda</taxon>
        <taxon>Chromadorea</taxon>
        <taxon>Rhabditida</taxon>
        <taxon>Rhabditina</taxon>
        <taxon>Rhabditomorpha</taxon>
        <taxon>Strongyloidea</taxon>
        <taxon>Metastrongylidae</taxon>
        <taxon>Angiostrongylus</taxon>
    </lineage>
</organism>
<accession>A0A0K0CXQ1</accession>
<protein>
    <submittedName>
        <fullName evidence="2">Uncharacterized protein</fullName>
    </submittedName>
</protein>